<feature type="non-terminal residue" evidence="5">
    <location>
        <position position="172"/>
    </location>
</feature>
<dbReference type="Gene3D" id="4.10.400.10">
    <property type="entry name" value="Low-density Lipoprotein Receptor"/>
    <property type="match status" value="1"/>
</dbReference>
<dbReference type="PROSITE" id="PS01180">
    <property type="entry name" value="CUB"/>
    <property type="match status" value="1"/>
</dbReference>
<dbReference type="Proteomes" id="UP001497382">
    <property type="component" value="Unassembled WGS sequence"/>
</dbReference>
<dbReference type="PROSITE" id="PS01209">
    <property type="entry name" value="LDLRA_1"/>
    <property type="match status" value="1"/>
</dbReference>
<feature type="domain" description="CUB" evidence="4">
    <location>
        <begin position="14"/>
        <end position="131"/>
    </location>
</feature>
<dbReference type="CDD" id="cd00112">
    <property type="entry name" value="LDLa"/>
    <property type="match status" value="1"/>
</dbReference>
<feature type="disulfide bond" evidence="2">
    <location>
        <begin position="143"/>
        <end position="161"/>
    </location>
</feature>
<dbReference type="Gene3D" id="2.60.120.290">
    <property type="entry name" value="Spermadhesin, CUB domain"/>
    <property type="match status" value="1"/>
</dbReference>
<gene>
    <name evidence="5" type="ORF">LARSCL_LOCUS22521</name>
</gene>
<protein>
    <recommendedName>
        <fullName evidence="4">CUB domain-containing protein</fullName>
    </recommendedName>
</protein>
<organism evidence="5 6">
    <name type="scientific">Larinioides sclopetarius</name>
    <dbReference type="NCBI Taxonomy" id="280406"/>
    <lineage>
        <taxon>Eukaryota</taxon>
        <taxon>Metazoa</taxon>
        <taxon>Ecdysozoa</taxon>
        <taxon>Arthropoda</taxon>
        <taxon>Chelicerata</taxon>
        <taxon>Arachnida</taxon>
        <taxon>Araneae</taxon>
        <taxon>Araneomorphae</taxon>
        <taxon>Entelegynae</taxon>
        <taxon>Araneoidea</taxon>
        <taxon>Araneidae</taxon>
        <taxon>Larinioides</taxon>
    </lineage>
</organism>
<evidence type="ECO:0000313" key="5">
    <source>
        <dbReference type="EMBL" id="CAL1301427.1"/>
    </source>
</evidence>
<dbReference type="InterPro" id="IPR036055">
    <property type="entry name" value="LDL_receptor-like_sf"/>
</dbReference>
<sequence>MEGIKVLALAFILCGFQFYSAQCQSCTIEENVNGEVKVENVRTYNLLKCWTIPVPLGHFIHLQLKNMHQSGASCQQEYVKISIAGTSDVYQFCNSDTNRNPITAFDNVNVTHFVSTRQYIYTGFTLEYTIRAVECLNRNSFKCDNTTCVSEDKVCDGVKDCKNGEDEIGCGR</sequence>
<feature type="chain" id="PRO_5043696323" description="CUB domain-containing protein" evidence="3">
    <location>
        <begin position="24"/>
        <end position="172"/>
    </location>
</feature>
<dbReference type="EMBL" id="CAXIEN010000690">
    <property type="protein sequence ID" value="CAL1301427.1"/>
    <property type="molecule type" value="Genomic_DNA"/>
</dbReference>
<dbReference type="SMART" id="SM00192">
    <property type="entry name" value="LDLa"/>
    <property type="match status" value="1"/>
</dbReference>
<dbReference type="SUPFAM" id="SSF49854">
    <property type="entry name" value="Spermadhesin, CUB domain"/>
    <property type="match status" value="1"/>
</dbReference>
<proteinExistence type="predicted"/>
<name>A0AAV2BZW4_9ARAC</name>
<accession>A0AAV2BZW4</accession>
<evidence type="ECO:0000256" key="3">
    <source>
        <dbReference type="SAM" id="SignalP"/>
    </source>
</evidence>
<dbReference type="Pfam" id="PF00431">
    <property type="entry name" value="CUB"/>
    <property type="match status" value="1"/>
</dbReference>
<comment type="caution">
    <text evidence="2">Lacks conserved residue(s) required for the propagation of feature annotation.</text>
</comment>
<keyword evidence="6" id="KW-1185">Reference proteome</keyword>
<dbReference type="AlphaFoldDB" id="A0AAV2BZW4"/>
<evidence type="ECO:0000256" key="2">
    <source>
        <dbReference type="PROSITE-ProRule" id="PRU00124"/>
    </source>
</evidence>
<dbReference type="SUPFAM" id="SSF57424">
    <property type="entry name" value="LDL receptor-like module"/>
    <property type="match status" value="1"/>
</dbReference>
<evidence type="ECO:0000259" key="4">
    <source>
        <dbReference type="PROSITE" id="PS01180"/>
    </source>
</evidence>
<dbReference type="InterPro" id="IPR023415">
    <property type="entry name" value="LDLR_class-A_CS"/>
</dbReference>
<evidence type="ECO:0000313" key="6">
    <source>
        <dbReference type="Proteomes" id="UP001497382"/>
    </source>
</evidence>
<reference evidence="5 6" key="1">
    <citation type="submission" date="2024-04" db="EMBL/GenBank/DDBJ databases">
        <authorList>
            <person name="Rising A."/>
            <person name="Reimegard J."/>
            <person name="Sonavane S."/>
            <person name="Akerstrom W."/>
            <person name="Nylinder S."/>
            <person name="Hedman E."/>
            <person name="Kallberg Y."/>
        </authorList>
    </citation>
    <scope>NUCLEOTIDE SEQUENCE [LARGE SCALE GENOMIC DNA]</scope>
</reference>
<keyword evidence="1 2" id="KW-1015">Disulfide bond</keyword>
<comment type="caution">
    <text evidence="5">The sequence shown here is derived from an EMBL/GenBank/DDBJ whole genome shotgun (WGS) entry which is preliminary data.</text>
</comment>
<dbReference type="PROSITE" id="PS50068">
    <property type="entry name" value="LDLRA_2"/>
    <property type="match status" value="1"/>
</dbReference>
<feature type="signal peptide" evidence="3">
    <location>
        <begin position="1"/>
        <end position="23"/>
    </location>
</feature>
<dbReference type="InterPro" id="IPR000859">
    <property type="entry name" value="CUB_dom"/>
</dbReference>
<evidence type="ECO:0000256" key="1">
    <source>
        <dbReference type="ARBA" id="ARBA00023157"/>
    </source>
</evidence>
<feature type="disulfide bond" evidence="2">
    <location>
        <begin position="155"/>
        <end position="170"/>
    </location>
</feature>
<dbReference type="Pfam" id="PF00057">
    <property type="entry name" value="Ldl_recept_a"/>
    <property type="match status" value="1"/>
</dbReference>
<dbReference type="InterPro" id="IPR002172">
    <property type="entry name" value="LDrepeatLR_classA_rpt"/>
</dbReference>
<dbReference type="InterPro" id="IPR035914">
    <property type="entry name" value="Sperma_CUB_dom_sf"/>
</dbReference>
<keyword evidence="3" id="KW-0732">Signal</keyword>